<reference evidence="1 2" key="1">
    <citation type="journal article" date="2014" name="Genome Announc.">
        <title>Complete Genome Sequence of a Staphylococcus epidermidis Bacteriophage Isolated from the Anterior Nares of Humans.</title>
        <authorList>
            <person name="Aswani V.H."/>
            <person name="Tremblay D.M."/>
            <person name="Moineau S."/>
            <person name="Shukla S.K."/>
        </authorList>
    </citation>
    <scope>NUCLEOTIDE SEQUENCE [LARGE SCALE GENOMIC DNA]</scope>
</reference>
<protein>
    <submittedName>
        <fullName evidence="1">Uncharacterized protein</fullName>
    </submittedName>
</protein>
<dbReference type="GeneID" id="19685809"/>
<sequence length="66" mass="7757">MATKKQIKYVQGLQKEYGLKDDEIYKASEINKMTHLEIGQIIDYYRTEIDNERAYNECLEAGLPNQ</sequence>
<evidence type="ECO:0000313" key="2">
    <source>
        <dbReference type="Proteomes" id="UP000026999"/>
    </source>
</evidence>
<proteinExistence type="predicted"/>
<name>A0A060AKW3_9CAUD</name>
<evidence type="ECO:0000313" key="1">
    <source>
        <dbReference type="EMBL" id="AIA64093.1"/>
    </source>
</evidence>
<accession>A0A060AKW3</accession>
<dbReference type="OrthoDB" id="23294at10239"/>
<dbReference type="RefSeq" id="YP_009042572.1">
    <property type="nucleotide sequence ID" value="NC_024355.1"/>
</dbReference>
<organism evidence="1 2">
    <name type="scientific">Staphylococcus phage 6ec</name>
    <dbReference type="NCBI Taxonomy" id="1500386"/>
    <lineage>
        <taxon>Viruses</taxon>
        <taxon>Duplodnaviria</taxon>
        <taxon>Heunggongvirae</taxon>
        <taxon>Uroviricota</taxon>
        <taxon>Caudoviricetes</taxon>
        <taxon>Sextaecvirus</taxon>
        <taxon>Sextaecvirus sextaec</taxon>
    </lineage>
</organism>
<dbReference type="KEGG" id="vg:19685809"/>
<dbReference type="EMBL" id="KJ804259">
    <property type="protein sequence ID" value="AIA64093.1"/>
    <property type="molecule type" value="Genomic_DNA"/>
</dbReference>
<dbReference type="Proteomes" id="UP000026999">
    <property type="component" value="Segment"/>
</dbReference>
<keyword evidence="2" id="KW-1185">Reference proteome</keyword>
<gene>
    <name evidence="1" type="ORF">PHAGE6E_67</name>
</gene>